<evidence type="ECO:0000313" key="3">
    <source>
        <dbReference type="EMBL" id="TDR35981.1"/>
    </source>
</evidence>
<dbReference type="InterPro" id="IPR017818">
    <property type="entry name" value="Plasmid_partition_RepA"/>
</dbReference>
<protein>
    <submittedName>
        <fullName evidence="2 3">Chromosome partitioning protein</fullName>
    </submittedName>
</protein>
<dbReference type="InterPro" id="IPR025669">
    <property type="entry name" value="AAA_dom"/>
</dbReference>
<dbReference type="InterPro" id="IPR050678">
    <property type="entry name" value="DNA_Partitioning_ATPase"/>
</dbReference>
<dbReference type="NCBIfam" id="TIGR03453">
    <property type="entry name" value="partition_RepA"/>
    <property type="match status" value="1"/>
</dbReference>
<sequence length="411" mass="44960">MTVQAEAMGQMETHMREPADRQIAADAERLSAELASLRGRLFPPSAMKTLRPFTSGEAARLIGVTDGYLRQLSISGEGPSPEVGAGGRRLYTLADVNALRAHLAGQGGARARHYLRHRQGGEHLQVVAITNFKGGSGKTTTSAHLAQYLALQGYRTLAIDLDPQASLSALFGYQPELDLTGNDTLYGAIRYDDERVELASVIRPTYFDGLDLVPGNLELQEFEHTTPQHLAMRGQGQPGDLFFARVQQAIATVEDRYDVVVIDCPPQLGYLTLSALCAATSVIVTVHPQMLDVASMSQFLFMTSDLLAVVREAGGELNFDFLRYLVTRYEPNDGPQAQIAGFLRTQFGDRVLTAPMVKSTAISDAGLSKQTLYEVGRENFHRATYDRAFEALNAVNAEIEALLLQSWGRKP</sequence>
<dbReference type="Gene3D" id="3.40.50.300">
    <property type="entry name" value="P-loop containing nucleotide triphosphate hydrolases"/>
    <property type="match status" value="1"/>
</dbReference>
<evidence type="ECO:0000259" key="1">
    <source>
        <dbReference type="Pfam" id="PF13614"/>
    </source>
</evidence>
<dbReference type="STRING" id="69279.BG36_05035"/>
<dbReference type="HOGENOM" id="CLU_037612_9_0_5"/>
<dbReference type="Pfam" id="PF13614">
    <property type="entry name" value="AAA_31"/>
    <property type="match status" value="1"/>
</dbReference>
<name>A0A011T529_9HYPH</name>
<keyword evidence="5" id="KW-1185">Reference proteome</keyword>
<dbReference type="RefSeq" id="WP_051520568.1">
    <property type="nucleotide sequence ID" value="NZ_KK073888.1"/>
</dbReference>
<feature type="domain" description="AAA" evidence="1">
    <location>
        <begin position="125"/>
        <end position="302"/>
    </location>
</feature>
<evidence type="ECO:0000313" key="5">
    <source>
        <dbReference type="Proteomes" id="UP000294958"/>
    </source>
</evidence>
<evidence type="ECO:0000313" key="2">
    <source>
        <dbReference type="EMBL" id="EXL06714.1"/>
    </source>
</evidence>
<dbReference type="Proteomes" id="UP000019849">
    <property type="component" value="Unassembled WGS sequence"/>
</dbReference>
<reference evidence="2 4" key="1">
    <citation type="submission" date="2014-02" db="EMBL/GenBank/DDBJ databases">
        <title>Aquamicrobium defluvii Genome sequencing.</title>
        <authorList>
            <person name="Wang X."/>
        </authorList>
    </citation>
    <scope>NUCLEOTIDE SEQUENCE [LARGE SCALE GENOMIC DNA]</scope>
    <source>
        <strain evidence="2 4">W13Z1</strain>
    </source>
</reference>
<dbReference type="Proteomes" id="UP000294958">
    <property type="component" value="Unassembled WGS sequence"/>
</dbReference>
<dbReference type="AlphaFoldDB" id="A0A011T529"/>
<dbReference type="SUPFAM" id="SSF52540">
    <property type="entry name" value="P-loop containing nucleoside triphosphate hydrolases"/>
    <property type="match status" value="1"/>
</dbReference>
<dbReference type="InterPro" id="IPR027417">
    <property type="entry name" value="P-loop_NTPase"/>
</dbReference>
<dbReference type="PANTHER" id="PTHR13696">
    <property type="entry name" value="P-LOOP CONTAINING NUCLEOSIDE TRIPHOSPHATE HYDROLASE"/>
    <property type="match status" value="1"/>
</dbReference>
<dbReference type="NCBIfam" id="NF010443">
    <property type="entry name" value="PRK13869.1"/>
    <property type="match status" value="1"/>
</dbReference>
<dbReference type="eggNOG" id="COG1192">
    <property type="taxonomic scope" value="Bacteria"/>
</dbReference>
<dbReference type="EMBL" id="JENY01000015">
    <property type="protein sequence ID" value="EXL06714.1"/>
    <property type="molecule type" value="Genomic_DNA"/>
</dbReference>
<dbReference type="PANTHER" id="PTHR13696:SF52">
    <property type="entry name" value="PARA FAMILY PROTEIN CT_582"/>
    <property type="match status" value="1"/>
</dbReference>
<reference evidence="3 5" key="2">
    <citation type="submission" date="2019-03" db="EMBL/GenBank/DDBJ databases">
        <title>Genomic Encyclopedia of Type Strains, Phase IV (KMG-IV): sequencing the most valuable type-strain genomes for metagenomic binning, comparative biology and taxonomic classification.</title>
        <authorList>
            <person name="Goeker M."/>
        </authorList>
    </citation>
    <scope>NUCLEOTIDE SEQUENCE [LARGE SCALE GENOMIC DNA]</scope>
    <source>
        <strain evidence="3 5">DSM 11603</strain>
    </source>
</reference>
<evidence type="ECO:0000313" key="4">
    <source>
        <dbReference type="Proteomes" id="UP000019849"/>
    </source>
</evidence>
<dbReference type="CDD" id="cd02042">
    <property type="entry name" value="ParAB_family"/>
    <property type="match status" value="1"/>
</dbReference>
<comment type="caution">
    <text evidence="2">The sequence shown here is derived from an EMBL/GenBank/DDBJ whole genome shotgun (WGS) entry which is preliminary data.</text>
</comment>
<dbReference type="EMBL" id="SNZF01000007">
    <property type="protein sequence ID" value="TDR35981.1"/>
    <property type="molecule type" value="Genomic_DNA"/>
</dbReference>
<organism evidence="2 4">
    <name type="scientific">Aquamicrobium defluvii</name>
    <dbReference type="NCBI Taxonomy" id="69279"/>
    <lineage>
        <taxon>Bacteria</taxon>
        <taxon>Pseudomonadati</taxon>
        <taxon>Pseudomonadota</taxon>
        <taxon>Alphaproteobacteria</taxon>
        <taxon>Hyphomicrobiales</taxon>
        <taxon>Phyllobacteriaceae</taxon>
        <taxon>Aquamicrobium</taxon>
    </lineage>
</organism>
<accession>A0A011T529</accession>
<proteinExistence type="predicted"/>
<dbReference type="PATRIC" id="fig|69279.3.peg.2396"/>
<gene>
    <name evidence="2" type="ORF">BG36_05035</name>
    <name evidence="3" type="ORF">DES43_107149</name>
</gene>
<dbReference type="OrthoDB" id="9777757at2"/>